<dbReference type="Proteomes" id="UP000826661">
    <property type="component" value="Chromosome IV"/>
</dbReference>
<organism evidence="2 3">
    <name type="scientific">Trichoderma simmonsii</name>
    <dbReference type="NCBI Taxonomy" id="1491479"/>
    <lineage>
        <taxon>Eukaryota</taxon>
        <taxon>Fungi</taxon>
        <taxon>Dikarya</taxon>
        <taxon>Ascomycota</taxon>
        <taxon>Pezizomycotina</taxon>
        <taxon>Sordariomycetes</taxon>
        <taxon>Hypocreomycetidae</taxon>
        <taxon>Hypocreales</taxon>
        <taxon>Hypocreaceae</taxon>
        <taxon>Trichoderma</taxon>
    </lineage>
</organism>
<feature type="compositionally biased region" description="Basic and acidic residues" evidence="1">
    <location>
        <begin position="70"/>
        <end position="98"/>
    </location>
</feature>
<gene>
    <name evidence="2" type="ORF">H0G86_008570</name>
</gene>
<dbReference type="EMBL" id="CP075867">
    <property type="protein sequence ID" value="QYT01534.1"/>
    <property type="molecule type" value="Genomic_DNA"/>
</dbReference>
<dbReference type="AlphaFoldDB" id="A0A8G0LHR0"/>
<reference evidence="2 3" key="1">
    <citation type="journal article" date="2021" name="BMC Genomics">
        <title>Telomere-to-telomere genome assembly of asparaginase-producing Trichoderma simmonsii.</title>
        <authorList>
            <person name="Chung D."/>
            <person name="Kwon Y.M."/>
            <person name="Yang Y."/>
        </authorList>
    </citation>
    <scope>NUCLEOTIDE SEQUENCE [LARGE SCALE GENOMIC DNA]</scope>
    <source>
        <strain evidence="2 3">GH-Sj1</strain>
    </source>
</reference>
<keyword evidence="3" id="KW-1185">Reference proteome</keyword>
<evidence type="ECO:0000313" key="2">
    <source>
        <dbReference type="EMBL" id="QYT01534.1"/>
    </source>
</evidence>
<proteinExistence type="predicted"/>
<protein>
    <submittedName>
        <fullName evidence="2">Uncharacterized protein</fullName>
    </submittedName>
</protein>
<evidence type="ECO:0000256" key="1">
    <source>
        <dbReference type="SAM" id="MobiDB-lite"/>
    </source>
</evidence>
<sequence>MTEDASGNLQAAHDLFGLGVVRTQVVDMDIRSLPITSTGKHITVGCFSSAQISSLSESPNASDFLTPSPHNKDSRQSVNLGHRDSNDAVRGDPWSETRMRRKSGSTGATICQDALRSLTNVARMAKTAASWSKVLLYSRLELESESVDAVGGPK</sequence>
<evidence type="ECO:0000313" key="3">
    <source>
        <dbReference type="Proteomes" id="UP000826661"/>
    </source>
</evidence>
<name>A0A8G0LHR0_9HYPO</name>
<feature type="region of interest" description="Disordered" evidence="1">
    <location>
        <begin position="57"/>
        <end position="107"/>
    </location>
</feature>
<accession>A0A8G0LHR0</accession>
<feature type="compositionally biased region" description="Polar residues" evidence="1">
    <location>
        <begin position="57"/>
        <end position="69"/>
    </location>
</feature>